<evidence type="ECO:0000256" key="1">
    <source>
        <dbReference type="SAM" id="MobiDB-lite"/>
    </source>
</evidence>
<evidence type="ECO:0000313" key="2">
    <source>
        <dbReference type="EMBL" id="UAT28863.1"/>
    </source>
</evidence>
<gene>
    <name evidence="2" type="ORF">R7L_gp24</name>
</gene>
<dbReference type="EMBL" id="MZ773648">
    <property type="protein sequence ID" value="UAT28863.1"/>
    <property type="molecule type" value="Genomic_DNA"/>
</dbReference>
<keyword evidence="3" id="KW-1185">Reference proteome</keyword>
<feature type="region of interest" description="Disordered" evidence="1">
    <location>
        <begin position="150"/>
        <end position="190"/>
    </location>
</feature>
<organism evidence="2 3">
    <name type="scientific">Dinoroseobacter phage vB_DshP-R7L</name>
    <dbReference type="NCBI Taxonomy" id="2873349"/>
    <lineage>
        <taxon>Viruses</taxon>
        <taxon>Duplodnaviria</taxon>
        <taxon>Heunggongvirae</taxon>
        <taxon>Uroviricota</taxon>
        <taxon>Caudoviricetes</taxon>
        <taxon>Schitoviridae</taxon>
        <taxon>Rhodovirinae</taxon>
        <taxon>Gonggongvirus</taxon>
        <taxon>Gonggongvirus R7l</taxon>
    </lineage>
</organism>
<protein>
    <submittedName>
        <fullName evidence="2">Uncharacterized protein</fullName>
    </submittedName>
</protein>
<accession>A0AAE8XFJ1</accession>
<name>A0AAE8XFJ1_9CAUD</name>
<dbReference type="Proteomes" id="UP000828212">
    <property type="component" value="Segment"/>
</dbReference>
<proteinExistence type="predicted"/>
<evidence type="ECO:0000313" key="3">
    <source>
        <dbReference type="Proteomes" id="UP000828212"/>
    </source>
</evidence>
<reference evidence="2" key="1">
    <citation type="submission" date="2021-08" db="EMBL/GenBank/DDBJ databases">
        <authorList>
            <person name="Lu L."/>
            <person name="Huang X."/>
            <person name="Zhang R."/>
            <person name="Jiao N."/>
        </authorList>
    </citation>
    <scope>NUCLEOTIDE SEQUENCE</scope>
</reference>
<sequence>MAPPGAIPFEGVRISARTANADAKLKDLQEKYEQGIVSGDEVQQIVEILMQQGDVTLDRDFANPHRSPFDTKAKTKAVQVNRGLEKHKREHLSRELQQSAQQGDWDQIEVLVHQARQEGFLTTQEVAELDEIIGNEKYLRSLRDKISPIPMSNPLSGKGKSYADRVEGPDGWGQHVPVTRNDDNIDDIPF</sequence>